<name>A0A542SPP5_9MICO</name>
<comment type="caution">
    <text evidence="1">The sequence shown here is derived from an EMBL/GenBank/DDBJ whole genome shotgun (WGS) entry which is preliminary data.</text>
</comment>
<sequence>MRRGIRAWVGGASAAATRAANRAVAFFLRHRVHLPRPVNRAIDWVAENPASPLGRLAARAHGSVDPGSVPPALEAPDANVSVLIGPTNYAGQGWLWARALESAYAPTLAARNLAVDEPAGFSFPADREVPVPVYQLSTRWQTDQLRAARGFTHVMFEAQRPLFGRLFDRDIEREVAALGSASIAMMCHGTDIRLPSRHQRLTPWSPYLDPHWYIDKYERDALANRRLLDRLGVPVFVSTPDLLLDVPYATWCPVVVDVERWAQSDAPAPGTLDRIPTVVHIPSRAAIKGTHLVEPALRDLDRSGLIRYVTARDIPTARMPDFYASADIVIDQFRLGSYGVAACEAMAAGRVVVGHVADPVRARVRAATGADLPIVEATVASIADVIVELIERRAAWQELGQAGRAFVRGVHSGPRSAQILNREWIRL</sequence>
<keyword evidence="2" id="KW-1185">Reference proteome</keyword>
<dbReference type="EMBL" id="VFNV01000001">
    <property type="protein sequence ID" value="TQK76237.1"/>
    <property type="molecule type" value="Genomic_DNA"/>
</dbReference>
<evidence type="ECO:0000313" key="2">
    <source>
        <dbReference type="Proteomes" id="UP000316181"/>
    </source>
</evidence>
<keyword evidence="1" id="KW-0808">Transferase</keyword>
<dbReference type="Gene3D" id="3.40.50.2000">
    <property type="entry name" value="Glycogen Phosphorylase B"/>
    <property type="match status" value="1"/>
</dbReference>
<reference evidence="1 2" key="1">
    <citation type="submission" date="2019-06" db="EMBL/GenBank/DDBJ databases">
        <title>Sequencing the genomes of 1000 actinobacteria strains.</title>
        <authorList>
            <person name="Klenk H.-P."/>
        </authorList>
    </citation>
    <scope>NUCLEOTIDE SEQUENCE [LARGE SCALE GENOMIC DNA]</scope>
    <source>
        <strain evidence="1 2">DSM 10596</strain>
    </source>
</reference>
<organism evidence="1 2">
    <name type="scientific">Rarobacter incanus</name>
    <dbReference type="NCBI Taxonomy" id="153494"/>
    <lineage>
        <taxon>Bacteria</taxon>
        <taxon>Bacillati</taxon>
        <taxon>Actinomycetota</taxon>
        <taxon>Actinomycetes</taxon>
        <taxon>Micrococcales</taxon>
        <taxon>Rarobacteraceae</taxon>
        <taxon>Rarobacter</taxon>
    </lineage>
</organism>
<evidence type="ECO:0000313" key="1">
    <source>
        <dbReference type="EMBL" id="TQK76237.1"/>
    </source>
</evidence>
<dbReference type="Proteomes" id="UP000316181">
    <property type="component" value="Unassembled WGS sequence"/>
</dbReference>
<dbReference type="RefSeq" id="WP_142111545.1">
    <property type="nucleotide sequence ID" value="NZ_BAAATB010000002.1"/>
</dbReference>
<accession>A0A542SPP5</accession>
<dbReference type="SUPFAM" id="SSF53756">
    <property type="entry name" value="UDP-Glycosyltransferase/glycogen phosphorylase"/>
    <property type="match status" value="1"/>
</dbReference>
<protein>
    <submittedName>
        <fullName evidence="1">Glycosyltransferase involved in cell wall biosynthesis</fullName>
    </submittedName>
</protein>
<dbReference type="OrthoDB" id="9809622at2"/>
<proteinExistence type="predicted"/>
<dbReference type="AlphaFoldDB" id="A0A542SPP5"/>
<gene>
    <name evidence="1" type="ORF">FB389_0897</name>
</gene>
<dbReference type="GO" id="GO:0016740">
    <property type="term" value="F:transferase activity"/>
    <property type="evidence" value="ECO:0007669"/>
    <property type="project" value="UniProtKB-KW"/>
</dbReference>